<dbReference type="EMBL" id="NDHI03004116">
    <property type="protein sequence ID" value="PNJ01645.1"/>
    <property type="molecule type" value="Genomic_DNA"/>
</dbReference>
<dbReference type="Gene3D" id="3.80.10.10">
    <property type="entry name" value="Ribonuclease Inhibitor"/>
    <property type="match status" value="1"/>
</dbReference>
<keyword evidence="3" id="KW-0677">Repeat</keyword>
<accession>A0A2J8QZF4</accession>
<dbReference type="GO" id="GO:0043066">
    <property type="term" value="P:negative regulation of apoptotic process"/>
    <property type="evidence" value="ECO:0007669"/>
    <property type="project" value="InterPro"/>
</dbReference>
<dbReference type="GO" id="GO:1990756">
    <property type="term" value="F:ubiquitin-like ligase-substrate adaptor activity"/>
    <property type="evidence" value="ECO:0007669"/>
    <property type="project" value="UniProtKB-ARBA"/>
</dbReference>
<comment type="caution">
    <text evidence="4">The sequence shown here is derived from an EMBL/GenBank/DDBJ whole genome shotgun (WGS) entry which is preliminary data.</text>
</comment>
<dbReference type="GO" id="GO:0045892">
    <property type="term" value="P:negative regulation of DNA-templated transcription"/>
    <property type="evidence" value="ECO:0007669"/>
    <property type="project" value="InterPro"/>
</dbReference>
<evidence type="ECO:0000256" key="2">
    <source>
        <dbReference type="ARBA" id="ARBA00022614"/>
    </source>
</evidence>
<evidence type="ECO:0000256" key="1">
    <source>
        <dbReference type="ARBA" id="ARBA00009608"/>
    </source>
</evidence>
<keyword evidence="2" id="KW-0433">Leucine-rich repeat</keyword>
<dbReference type="InterPro" id="IPR050694">
    <property type="entry name" value="LRRC14/PRAME"/>
</dbReference>
<name>A0A2J8QZF4_PONAB</name>
<dbReference type="InterPro" id="IPR032675">
    <property type="entry name" value="LRR_dom_sf"/>
</dbReference>
<dbReference type="GO" id="GO:0008284">
    <property type="term" value="P:positive regulation of cell population proliferation"/>
    <property type="evidence" value="ECO:0007669"/>
    <property type="project" value="InterPro"/>
</dbReference>
<reference evidence="4" key="1">
    <citation type="submission" date="2017-12" db="EMBL/GenBank/DDBJ databases">
        <title>High-resolution comparative analysis of great ape genomes.</title>
        <authorList>
            <person name="Pollen A."/>
            <person name="Hastie A."/>
            <person name="Hormozdiari F."/>
            <person name="Dougherty M."/>
            <person name="Liu R."/>
            <person name="Chaisson M."/>
            <person name="Hoppe E."/>
            <person name="Hill C."/>
            <person name="Pang A."/>
            <person name="Hillier L."/>
            <person name="Baker C."/>
            <person name="Armstrong J."/>
            <person name="Shendure J."/>
            <person name="Paten B."/>
            <person name="Wilson R."/>
            <person name="Chao H."/>
            <person name="Schneider V."/>
            <person name="Ventura M."/>
            <person name="Kronenberg Z."/>
            <person name="Murali S."/>
            <person name="Gordon D."/>
            <person name="Cantsilieris S."/>
            <person name="Munson K."/>
            <person name="Nelson B."/>
            <person name="Raja A."/>
            <person name="Underwood J."/>
            <person name="Diekhans M."/>
            <person name="Fiddes I."/>
            <person name="Haussler D."/>
            <person name="Eichler E."/>
        </authorList>
    </citation>
    <scope>NUCLEOTIDE SEQUENCE [LARGE SCALE GENOMIC DNA]</scope>
    <source>
        <strain evidence="4">Susie</strain>
    </source>
</reference>
<dbReference type="STRING" id="9601.ENSPPYP00000011934"/>
<dbReference type="FunFam" id="3.80.10.10:FF:000079">
    <property type="entry name" value="PRAME family member 18"/>
    <property type="match status" value="1"/>
</dbReference>
<evidence type="ECO:0000256" key="3">
    <source>
        <dbReference type="ARBA" id="ARBA00022737"/>
    </source>
</evidence>
<evidence type="ECO:0000313" key="4">
    <source>
        <dbReference type="EMBL" id="PNJ01645.1"/>
    </source>
</evidence>
<dbReference type="PANTHER" id="PTHR14224:SF19">
    <property type="entry name" value="PRAME FAMILY MEMBER 11-RELATED"/>
    <property type="match status" value="1"/>
</dbReference>
<dbReference type="PANTHER" id="PTHR14224">
    <property type="entry name" value="SIMILAR TO PREFERENTIALLY EXPRESSED ANTIGEN IN MELANOMA-LIKE 3"/>
    <property type="match status" value="1"/>
</dbReference>
<protein>
    <submittedName>
        <fullName evidence="4">PRAMEF15 isoform 1</fullName>
    </submittedName>
</protein>
<proteinExistence type="inferred from homology"/>
<organism evidence="4">
    <name type="scientific">Pongo abelii</name>
    <name type="common">Sumatran orangutan</name>
    <name type="synonym">Pongo pygmaeus abelii</name>
    <dbReference type="NCBI Taxonomy" id="9601"/>
    <lineage>
        <taxon>Eukaryota</taxon>
        <taxon>Metazoa</taxon>
        <taxon>Chordata</taxon>
        <taxon>Craniata</taxon>
        <taxon>Vertebrata</taxon>
        <taxon>Euteleostomi</taxon>
        <taxon>Mammalia</taxon>
        <taxon>Eutheria</taxon>
        <taxon>Euarchontoglires</taxon>
        <taxon>Primates</taxon>
        <taxon>Haplorrhini</taxon>
        <taxon>Catarrhini</taxon>
        <taxon>Hominidae</taxon>
        <taxon>Pongo</taxon>
    </lineage>
</organism>
<dbReference type="PIRSF" id="PIRSF038286">
    <property type="entry name" value="PRAME"/>
    <property type="match status" value="1"/>
</dbReference>
<dbReference type="GO" id="GO:0031462">
    <property type="term" value="C:Cul2-RING ubiquitin ligase complex"/>
    <property type="evidence" value="ECO:0007669"/>
    <property type="project" value="UniProtKB-ARBA"/>
</dbReference>
<dbReference type="GO" id="GO:0005737">
    <property type="term" value="C:cytoplasm"/>
    <property type="evidence" value="ECO:0007669"/>
    <property type="project" value="TreeGrafter"/>
</dbReference>
<comment type="similarity">
    <text evidence="1">Belongs to the PRAME family.</text>
</comment>
<dbReference type="AlphaFoldDB" id="A0A2J8QZF4"/>
<dbReference type="GO" id="GO:0045596">
    <property type="term" value="P:negative regulation of cell differentiation"/>
    <property type="evidence" value="ECO:0007669"/>
    <property type="project" value="InterPro"/>
</dbReference>
<sequence>MKMSIRTPPRLLELAGQSLLRDQALTISTLEELPMELFPPLFMEAFSRRRCEALKLMVQAWPFRRLPLRPLMKMACLETFQAMLDGLDALVTHGVRLRRWKLQVLDLQDVTENFWMVWSEAMAHGCFPNAMRNRKPVPDSPRMRGQQPLTVFIHLWLKNRTLDEYLTCLLLWVKQRKDFLHLCCKKLKILGMPFCNIRSILKMVNLDCVQEVQVSCRWILPILAQFAPYLCQMRNLQKLYLSHMDVSRYIFPKQKEFVTQFTTQFLKLHHLQKLYINPVSFLEGHLDQLLSCLKTPLKILAITNCVLESDLRHLSQCPSVSQLKTLDLRCIRLANFSLVPLQVLLEKVAATLEYLDLVDCGIVDSQFHAILPALSRCFELTTCSFCGNPISMATLENLLCHTIRLNNLCLELYPAPRESYGADGTVCRSRFSQIRAELMGRVRDLRHPKRILFCTDYCPDCGNRSFYGLELDQCCC</sequence>
<dbReference type="InterPro" id="IPR026271">
    <property type="entry name" value="PRAME"/>
</dbReference>
<gene>
    <name evidence="4" type="ORF">CR201_G0055674</name>
</gene>
<dbReference type="SUPFAM" id="SSF52047">
    <property type="entry name" value="RNI-like"/>
    <property type="match status" value="1"/>
</dbReference>